<evidence type="ECO:0000259" key="2">
    <source>
        <dbReference type="Pfam" id="PF00892"/>
    </source>
</evidence>
<feature type="transmembrane region" description="Helical" evidence="1">
    <location>
        <begin position="67"/>
        <end position="85"/>
    </location>
</feature>
<keyword evidence="1" id="KW-0472">Membrane</keyword>
<keyword evidence="1" id="KW-1133">Transmembrane helix</keyword>
<evidence type="ECO:0000313" key="3">
    <source>
        <dbReference type="EMBL" id="OGL82156.1"/>
    </source>
</evidence>
<dbReference type="Pfam" id="PF00892">
    <property type="entry name" value="EamA"/>
    <property type="match status" value="2"/>
</dbReference>
<dbReference type="GO" id="GO:0016020">
    <property type="term" value="C:membrane"/>
    <property type="evidence" value="ECO:0007669"/>
    <property type="project" value="InterPro"/>
</dbReference>
<dbReference type="InterPro" id="IPR037185">
    <property type="entry name" value="EmrE-like"/>
</dbReference>
<dbReference type="PANTHER" id="PTHR22911:SF137">
    <property type="entry name" value="SOLUTE CARRIER FAMILY 35 MEMBER G2-RELATED"/>
    <property type="match status" value="1"/>
</dbReference>
<feature type="domain" description="EamA" evidence="2">
    <location>
        <begin position="151"/>
        <end position="286"/>
    </location>
</feature>
<comment type="caution">
    <text evidence="3">The sequence shown here is derived from an EMBL/GenBank/DDBJ whole genome shotgun (WGS) entry which is preliminary data.</text>
</comment>
<feature type="transmembrane region" description="Helical" evidence="1">
    <location>
        <begin position="91"/>
        <end position="111"/>
    </location>
</feature>
<dbReference type="AlphaFoldDB" id="A0A1F7UV72"/>
<dbReference type="InterPro" id="IPR000620">
    <property type="entry name" value="EamA_dom"/>
</dbReference>
<accession>A0A1F7UV72</accession>
<feature type="domain" description="EamA" evidence="2">
    <location>
        <begin position="4"/>
        <end position="135"/>
    </location>
</feature>
<feature type="transmembrane region" description="Helical" evidence="1">
    <location>
        <begin position="148"/>
        <end position="170"/>
    </location>
</feature>
<name>A0A1F7UV72_9BACT</name>
<evidence type="ECO:0000313" key="4">
    <source>
        <dbReference type="Proteomes" id="UP000176846"/>
    </source>
</evidence>
<feature type="transmembrane region" description="Helical" evidence="1">
    <location>
        <begin position="35"/>
        <end position="55"/>
    </location>
</feature>
<organism evidence="3 4">
    <name type="scientific">Candidatus Uhrbacteria bacterium RIFCSPLOWO2_01_FULL_47_25</name>
    <dbReference type="NCBI Taxonomy" id="1802402"/>
    <lineage>
        <taxon>Bacteria</taxon>
        <taxon>Candidatus Uhriibacteriota</taxon>
    </lineage>
</organism>
<feature type="transmembrane region" description="Helical" evidence="1">
    <location>
        <begin position="118"/>
        <end position="136"/>
    </location>
</feature>
<feature type="transmembrane region" description="Helical" evidence="1">
    <location>
        <begin position="182"/>
        <end position="202"/>
    </location>
</feature>
<proteinExistence type="predicted"/>
<keyword evidence="1" id="KW-0812">Transmembrane</keyword>
<reference evidence="3 4" key="1">
    <citation type="journal article" date="2016" name="Nat. Commun.">
        <title>Thousands of microbial genomes shed light on interconnected biogeochemical processes in an aquifer system.</title>
        <authorList>
            <person name="Anantharaman K."/>
            <person name="Brown C.T."/>
            <person name="Hug L.A."/>
            <person name="Sharon I."/>
            <person name="Castelle C.J."/>
            <person name="Probst A.J."/>
            <person name="Thomas B.C."/>
            <person name="Singh A."/>
            <person name="Wilkins M.J."/>
            <person name="Karaoz U."/>
            <person name="Brodie E.L."/>
            <person name="Williams K.H."/>
            <person name="Hubbard S.S."/>
            <person name="Banfield J.F."/>
        </authorList>
    </citation>
    <scope>NUCLEOTIDE SEQUENCE [LARGE SCALE GENOMIC DNA]</scope>
</reference>
<feature type="transmembrane region" description="Helical" evidence="1">
    <location>
        <begin position="272"/>
        <end position="290"/>
    </location>
</feature>
<dbReference type="Proteomes" id="UP000176846">
    <property type="component" value="Unassembled WGS sequence"/>
</dbReference>
<evidence type="ECO:0000256" key="1">
    <source>
        <dbReference type="SAM" id="Phobius"/>
    </source>
</evidence>
<dbReference type="EMBL" id="MGEK01000023">
    <property type="protein sequence ID" value="OGL82156.1"/>
    <property type="molecule type" value="Genomic_DNA"/>
</dbReference>
<sequence length="291" mass="31015">MAMAGIALAFLALLGWGVGDFLTQRSARQAGTWRSLFFFGLFGAIVFWPVAMGQLGQIFSSAHSWRFVALAIVVTFTAVVSLEAFRLGKLAIVAPILGLELPLTVALGVIVHGEKLSAVEFFLSLVVFVGIVLATVEFEMLGQKYNFLFERGAVLGLLAAVGLALTNFLVGLSSQATSPLLTVWFTSAVLLLISSGVLVALGELRHLQNIFWENKKIISSACIFNNIGWVSYAMATTFVPIAIVTTISEGYIALATFLGVVIGREKLHSHQVAGVALSLSGIIILSLVVGL</sequence>
<protein>
    <recommendedName>
        <fullName evidence="2">EamA domain-containing protein</fullName>
    </recommendedName>
</protein>
<gene>
    <name evidence="3" type="ORF">A2936_01165</name>
</gene>
<dbReference type="SUPFAM" id="SSF103481">
    <property type="entry name" value="Multidrug resistance efflux transporter EmrE"/>
    <property type="match status" value="2"/>
</dbReference>
<dbReference type="PANTHER" id="PTHR22911">
    <property type="entry name" value="ACYL-MALONYL CONDENSING ENZYME-RELATED"/>
    <property type="match status" value="1"/>
</dbReference>